<evidence type="ECO:0000256" key="4">
    <source>
        <dbReference type="ARBA" id="ARBA00022729"/>
    </source>
</evidence>
<dbReference type="Proteomes" id="UP001619887">
    <property type="component" value="Unassembled WGS sequence"/>
</dbReference>
<evidence type="ECO:0000256" key="9">
    <source>
        <dbReference type="ARBA" id="ARBA00023180"/>
    </source>
</evidence>
<dbReference type="CDD" id="cd00063">
    <property type="entry name" value="FN3"/>
    <property type="match status" value="2"/>
</dbReference>
<keyword evidence="4" id="KW-0732">Signal</keyword>
<dbReference type="PANTHER" id="PTHR48423">
    <property type="entry name" value="INTERLEUKIN-27 RECEPTOR SUBUNIT ALPHA"/>
    <property type="match status" value="1"/>
</dbReference>
<feature type="transmembrane region" description="Helical" evidence="10">
    <location>
        <begin position="568"/>
        <end position="589"/>
    </location>
</feature>
<reference evidence="12 13" key="2">
    <citation type="journal article" date="2024" name="G3 (Bethesda)">
        <title>The genome of the cryopelagic Antarctic bald notothen, Trematomus borchgrevinki.</title>
        <authorList>
            <person name="Rayamajhi N."/>
            <person name="Rivera-Colon A.G."/>
            <person name="Minhas B.F."/>
            <person name="Cheng C.C."/>
            <person name="Catchen J.M."/>
        </authorList>
    </citation>
    <scope>NUCLEOTIDE SEQUENCE [LARGE SCALE GENOMIC DNA]</scope>
    <source>
        <strain evidence="12">AGRC-2024</strain>
    </source>
</reference>
<comment type="caution">
    <text evidence="12">The sequence shown here is derived from an EMBL/GenBank/DDBJ whole genome shotgun (WGS) entry which is preliminary data.</text>
</comment>
<dbReference type="PROSITE" id="PS50853">
    <property type="entry name" value="FN3"/>
    <property type="match status" value="2"/>
</dbReference>
<dbReference type="EMBL" id="JBIYXZ010002089">
    <property type="protein sequence ID" value="KAL3041961.1"/>
    <property type="molecule type" value="Genomic_DNA"/>
</dbReference>
<evidence type="ECO:0000313" key="13">
    <source>
        <dbReference type="Proteomes" id="UP001619887"/>
    </source>
</evidence>
<feature type="domain" description="Fibronectin type-III" evidence="11">
    <location>
        <begin position="166"/>
        <end position="262"/>
    </location>
</feature>
<keyword evidence="6 10" id="KW-1133">Transmembrane helix</keyword>
<dbReference type="Pfam" id="PF00041">
    <property type="entry name" value="fn3"/>
    <property type="match status" value="2"/>
</dbReference>
<keyword evidence="3 10" id="KW-0812">Transmembrane</keyword>
<accession>A0ABD2FJU6</accession>
<proteinExistence type="inferred from homology"/>
<comment type="subcellular location">
    <subcellularLocation>
        <location evidence="1">Membrane</location>
        <topology evidence="1">Single-pass type I membrane protein</topology>
    </subcellularLocation>
</comment>
<evidence type="ECO:0000256" key="3">
    <source>
        <dbReference type="ARBA" id="ARBA00022692"/>
    </source>
</evidence>
<evidence type="ECO:0000256" key="7">
    <source>
        <dbReference type="ARBA" id="ARBA00023136"/>
    </source>
</evidence>
<keyword evidence="8" id="KW-0675">Receptor</keyword>
<organism evidence="12 13">
    <name type="scientific">Pagothenia borchgrevinki</name>
    <name type="common">Bald rockcod</name>
    <name type="synonym">Trematomus borchgrevinki</name>
    <dbReference type="NCBI Taxonomy" id="8213"/>
    <lineage>
        <taxon>Eukaryota</taxon>
        <taxon>Metazoa</taxon>
        <taxon>Chordata</taxon>
        <taxon>Craniata</taxon>
        <taxon>Vertebrata</taxon>
        <taxon>Euteleostomi</taxon>
        <taxon>Actinopterygii</taxon>
        <taxon>Neopterygii</taxon>
        <taxon>Teleostei</taxon>
        <taxon>Neoteleostei</taxon>
        <taxon>Acanthomorphata</taxon>
        <taxon>Eupercaria</taxon>
        <taxon>Perciformes</taxon>
        <taxon>Notothenioidei</taxon>
        <taxon>Nototheniidae</taxon>
        <taxon>Pagothenia</taxon>
    </lineage>
</organism>
<sequence length="775" mass="86625">MVGSRFLLDFLDSKCTSYGIKSYVFLLGVILVYHTALSSHVQALKVNCKSKNLSSKYQHCGINPAGVHDLDCFGKRPTSYRCVWKPGNSASEKNYTLIIKQPFLSSSPSRIKHCKAYYTSQTNISEGIDLYEKYNMTAEVFENSASTNCTKSVFRGSPMSLFRCGPPHNVSFSRHSGKLDVSVKWQKEDVEDVQYYSVRYKALGSLSWSKPLVQENGKKCTVENLNSSLVYSVQIQCVTNARCSQCPWSETYTVPAELTTPPVMVNMKDTDIAKTKGRRLISLTWKFPAKELHDSYHVIIGKASGEAPRQRMITTEPEIRLALSYSEYHLNISAVNNASTSPAVSQTIPQREDTPSTGAGMLNVTVHSNTSFTIHWKEDLIKNYVCYSVEWMERGHKAGSMSFYENKYNHRTLTYLPEPLEPLEPYKRYSITLHTRPDKDTCNMKKVNNSESTYGRTHFYSIEGSPLSAPTNLSIYNVSLNSVGLQWLSIPEDDIRGFLLGYIIYCTEYHHGGATTERNITVSNSYELGDLKDGTAYGVQISGFTEAGVGVRSTTILFKTNSQELSNLISVITIFAVIGIVLIFGSPVIKRAKVILWPSIPNPGKSNAMQKIEEPCELELLGSINHLEVEEWDTNSLKIVEKQEVIPASPLPSMLPLLHASDDEEDSTEMTCNWIQGDTGDSTEEIPSDITGKIIPDINRIDPQSSPFTFPCDYTTIEMFQQGIPQSMPARTSVSQDTESDPEDTEWTVVKSGLDYMSQFSTSPILDGKEISTIL</sequence>
<comment type="similarity">
    <text evidence="2">Belongs to the type I cytokine receptor family. Type 2 subfamily.</text>
</comment>
<keyword evidence="9" id="KW-0325">Glycoprotein</keyword>
<evidence type="ECO:0000256" key="8">
    <source>
        <dbReference type="ARBA" id="ARBA00023170"/>
    </source>
</evidence>
<dbReference type="SMART" id="SM00060">
    <property type="entry name" value="FN3"/>
    <property type="match status" value="3"/>
</dbReference>
<keyword evidence="7 10" id="KW-0472">Membrane</keyword>
<evidence type="ECO:0000313" key="12">
    <source>
        <dbReference type="EMBL" id="KAL3041961.1"/>
    </source>
</evidence>
<dbReference type="PANTHER" id="PTHR48423:SF1">
    <property type="entry name" value="INTERLEUKIN-27 RECEPTOR SUBUNIT ALPHA"/>
    <property type="match status" value="1"/>
</dbReference>
<evidence type="ECO:0000259" key="11">
    <source>
        <dbReference type="PROSITE" id="PS50853"/>
    </source>
</evidence>
<keyword evidence="5" id="KW-0677">Repeat</keyword>
<dbReference type="InterPro" id="IPR013783">
    <property type="entry name" value="Ig-like_fold"/>
</dbReference>
<name>A0ABD2FJU6_PAGBO</name>
<dbReference type="AlphaFoldDB" id="A0ABD2FJU6"/>
<gene>
    <name evidence="12" type="ORF">OYC64_020017</name>
</gene>
<evidence type="ECO:0000256" key="2">
    <source>
        <dbReference type="ARBA" id="ARBA00008921"/>
    </source>
</evidence>
<protein>
    <recommendedName>
        <fullName evidence="11">Fibronectin type-III domain-containing protein</fullName>
    </recommendedName>
</protein>
<evidence type="ECO:0000256" key="5">
    <source>
        <dbReference type="ARBA" id="ARBA00022737"/>
    </source>
</evidence>
<evidence type="ECO:0000256" key="6">
    <source>
        <dbReference type="ARBA" id="ARBA00022989"/>
    </source>
</evidence>
<evidence type="ECO:0000256" key="10">
    <source>
        <dbReference type="SAM" id="Phobius"/>
    </source>
</evidence>
<dbReference type="InterPro" id="IPR052672">
    <property type="entry name" value="Type1_Cytokine_Rcpt_Type2"/>
</dbReference>
<evidence type="ECO:0000256" key="1">
    <source>
        <dbReference type="ARBA" id="ARBA00004479"/>
    </source>
</evidence>
<dbReference type="SUPFAM" id="SSF49265">
    <property type="entry name" value="Fibronectin type III"/>
    <property type="match status" value="3"/>
</dbReference>
<dbReference type="Gene3D" id="2.60.40.10">
    <property type="entry name" value="Immunoglobulins"/>
    <property type="match status" value="2"/>
</dbReference>
<dbReference type="InterPro" id="IPR003961">
    <property type="entry name" value="FN3_dom"/>
</dbReference>
<dbReference type="InterPro" id="IPR036116">
    <property type="entry name" value="FN3_sf"/>
</dbReference>
<feature type="domain" description="Fibronectin type-III" evidence="11">
    <location>
        <begin position="469"/>
        <end position="563"/>
    </location>
</feature>
<keyword evidence="13" id="KW-1185">Reference proteome</keyword>
<reference evidence="12 13" key="1">
    <citation type="journal article" date="2022" name="G3 (Bethesda)">
        <title>Evaluating Illumina-, Nanopore-, and PacBio-based genome assembly strategies with the bald notothen, Trematomus borchgrevinki.</title>
        <authorList>
            <person name="Rayamajhi N."/>
            <person name="Cheng C.C."/>
            <person name="Catchen J.M."/>
        </authorList>
    </citation>
    <scope>NUCLEOTIDE SEQUENCE [LARGE SCALE GENOMIC DNA]</scope>
    <source>
        <strain evidence="12">AGRC-2024</strain>
    </source>
</reference>
<dbReference type="GO" id="GO:0005886">
    <property type="term" value="C:plasma membrane"/>
    <property type="evidence" value="ECO:0007669"/>
    <property type="project" value="UniProtKB-ARBA"/>
</dbReference>